<feature type="domain" description="VWFA" evidence="11">
    <location>
        <begin position="4810"/>
        <end position="5021"/>
    </location>
</feature>
<evidence type="ECO:0000256" key="5">
    <source>
        <dbReference type="ARBA" id="ARBA00022741"/>
    </source>
</evidence>
<dbReference type="InterPro" id="IPR036465">
    <property type="entry name" value="vWFA_dom_sf"/>
</dbReference>
<evidence type="ECO:0000256" key="4">
    <source>
        <dbReference type="ARBA" id="ARBA00017143"/>
    </source>
</evidence>
<dbReference type="InterPro" id="IPR041190">
    <property type="entry name" value="Midasin_AAA_lid_5"/>
</dbReference>
<evidence type="ECO:0000256" key="9">
    <source>
        <dbReference type="PIRNR" id="PIRNR010340"/>
    </source>
</evidence>
<dbReference type="FunFam" id="3.40.50.300:FF:000919">
    <property type="entry name" value="Midasin"/>
    <property type="match status" value="1"/>
</dbReference>
<feature type="compositionally biased region" description="Basic and acidic residues" evidence="10">
    <location>
        <begin position="4229"/>
        <end position="4249"/>
    </location>
</feature>
<evidence type="ECO:0000256" key="8">
    <source>
        <dbReference type="ARBA" id="ARBA00023242"/>
    </source>
</evidence>
<organism evidence="12 13">
    <name type="scientific">Stylophora pistillata</name>
    <name type="common">Smooth cauliflower coral</name>
    <dbReference type="NCBI Taxonomy" id="50429"/>
    <lineage>
        <taxon>Eukaryota</taxon>
        <taxon>Metazoa</taxon>
        <taxon>Cnidaria</taxon>
        <taxon>Anthozoa</taxon>
        <taxon>Hexacorallia</taxon>
        <taxon>Scleractinia</taxon>
        <taxon>Astrocoeniina</taxon>
        <taxon>Pocilloporidae</taxon>
        <taxon>Stylophora</taxon>
    </lineage>
</organism>
<dbReference type="STRING" id="50429.A0A2B4RHC7"/>
<dbReference type="Pfam" id="PF21108">
    <property type="entry name" value="MDN1_4th"/>
    <property type="match status" value="1"/>
</dbReference>
<dbReference type="GO" id="GO:0016887">
    <property type="term" value="F:ATP hydrolysis activity"/>
    <property type="evidence" value="ECO:0007669"/>
    <property type="project" value="InterPro"/>
</dbReference>
<evidence type="ECO:0000256" key="1">
    <source>
        <dbReference type="ARBA" id="ARBA00004604"/>
    </source>
</evidence>
<sequence length="5022" mass="563037">MIGSKDFRFDFLSALMYLCDCDFRFKNDLSYFSHVERWSSDDKQLLLQKLAELFLIEDLFPVLVKHCLSEQVKINLLDKVFTPLERTSVLTQELTHELFSHEQECTDKNDYQRLTSDSMDVSTNNIGGVSINKEDLIGQYTTLCGVMLPCLPGALNLVDHSLVMVPSTANNLHSLVLSVATGNGVLLEGPIGCGKTALVEFVARATGRTHPPDFMKIQLGDQTDSKSLLGTYVCTDTPGEFSWQAGLLLQAVQVGYWILLEDIDLAPMDVISVLIPLLESRTLSVPAHGNAVKASPGFQLFATQRSYRGHSGFSYQVASANSSILEKLWTRVQIEPFSKEELTEVVIQKFPDLEKIAVKLVDIYCMLSADPCLVSSEDTGKCSLPCDKRQSSSRDLMKWCSRIAVTACGAPTLLDSKEVFLEAQDCFSAPLSKTDDQNLIDMAVGAKLGLTKEKIEFFSTNYKPNVHTSPLSMTIGRVTLKKKVHESQEISFGQINIPKFAQTRHSLVLLEKVAASIRNSEPVLLVGETGTGKTSTVQYLAAQCAVSLKVVNMSQQSDSSDLLGGYKPVEMKQVVAPVREKFEVLFCKTFSRKQNVKFLSHVQRCFAQGHWEILFKLMIHSQKNAIERVKKDNQMKHLLVEWQGLIQDIQQLQKQEKNAESALAFRFVEGTLVQALQNGDWVLLDEINLATPETLECLCGLLESSSGSVVLMERGDVTPTVRHEDFRLFACMNPATDVGKKDLPSGIRNRFTEIFVSELESTADLKTMVVDYLQGLSPNSAIVDGIVRFYLTVKHEADDKLTDGTGHKPHYSCPGHPFKTASAEGFALVKYVIIVIIVNSSLFKIAFPVQGFCLSFLTQLDRSSHPVVQSLIKQHILGHVNAGSMLKQPLPKPQDSGQYSNFEGFWIAVGSKEPVVSTEYVLTASVKANLKDLVRVVSARKLPVLIQGETSVGKTSLIQWLAKASGNRCVRINNHEHTDIQEYLGCYTSDENGKLIFKEGVLVDAMRKGHWIILDELNLAPSDVLEALNRLLDDNRELFIPETQETVVAHPMFMLFATQNPPGHYGGRKVLSRAFRNRFVELHFDELPSQELEVILHQRCRLPLSYAKKLVAIMLALQQLFAVNCHMHSESADFLGGLRPVRHRGQEEQDEQVSKLFEWCDGPLVQAMKQGAMFLVDEISLADDSVLERLNRVLEPERTLVLAEKGSDGGDLVEEDVAMLVAHKDFKIIGTMNPGGDFGKKELSPALRNRFTEIWCPPSDARTDLVQIIEHNIKPGVVLNQGTSGIGEAIVDFMEWFHSSDFGKRFVVSIRDLLSWVNFINTCSFSVTENAADENTGDKVLLSPALAYVHGACLVFLDALGVGSTSVVSSSSSSSVAAATALSAASSAIKDAYQACLEFLKRQVEQDEEAMQCSGYPHNLQINDLDESPDLFGIRPFFIPRGPQPLPENFCNTYTLSSPTTSQNAQRILRALQLPRPILLEGSPGVGKTSLVHAIAKASGHELIRINLSEQTDVTDLFGSDLPVEGGEVGQFVWRDGPLLKALKAGHWIVLDELNLASQSVLEGLNACLDHRAEVYIPELGMTFKVQRDQTRLFACQNPLNQGGGRKGLPKSFLNRFTQVYVEPLSKADLLFITEALYPQIDHNILEKMVTFNQQIHEETVVMGHWGRKGGPWELNLRDVFRWCDLLVKYQNFGTWNPGQFVHLIYCDRMRTLQDKQMVLRLFKSIFENSGPIDKIGPACKSFYITPGHVQVGHSWLPRCSPVNQSINGGRSLQMLHCCLPAMESVMTCLDMNWMAILVGPRSCGKTSLVHLVAQLTGNRLEVMAMNSAMDTTELLGGFEQADLNRRLGDIIDGTRQLILAIIREILICSDQMRTCLQEISSLYKLWSACSSNDSEVSEDENPEKLSHKRLDHLQHLLKKVQEICSRYELNSSDAVNIMERVQSLQKKLTANKDSSHCGGQFEWVDGQLVEALKSGYWLLIDNVNFCSPSVLDRLNALLEPGGVLTIDERGVIDGQIPSIKPHPNFRLILAMDPRYGEISRAMRNRGVEIFMLGEENGENYDDCDYQMMLNGLGLEDKTICDCLVAFHKDMGGSLLDMLHAASLTKQLLQGGSEEFSAVVTSLNQVYARNQTSVQSKQDVKDLMSKHTSMLETLGSAVHMESTMQHFPSAQEYHANSVVSTIKLQSLPLLHILQNGRSVEQLESAVLLFLERSSHYDWTSRLGYLQSVVDVLCAKTLFSYNLGDVVSHLKTHLKSFGVMFSSQLMDKLKIGLNNIQSTRFGRLSLLEANTRQRELPGELVTVVNHLQKVLATDRRVHEAYLQILVGYGHPAPFKSRYVFAVWEKMDNLCKRIDKYCDRSWKSRSEEELQSCKDSELKGRLAEVLKIMLDNRMNFSQEELSQCESILSSVEETISRNLEATEEIMTLDENSTELVQPTSVDTKMSNVAFKKAMSLLFGDVCPLQEGCVLGSLMLALANQMACGTTSLDSGAITDQIEALTTYQLKKTIRDPVIQVIFCHLGGSLSKGNDLNSHFLSIFRPVESEILTECLLLESRKLWAQSNQGKESNVFSVLGGAPNLLDCVSSRKLVEEGHGSSLTSLTIQNYHENLKQLEILSTHFWVNGDVLDSQNEVDRNSSIKLFIAKLFQVLLSIKESLPQSNQVDITSVVNRLLPSLYEGDDLLHGIHSIVDASKKVVQHVADTYKHCTGNVKQADLICNLLTACLEGVSRLPGEAQANNTDMLWDSICRGEMWTKLGLVQSLILSPVGPVDPVEKTRIELEYVNSEIQRIEEELKVRYYAEEIWTGVKTSADEIDALVCDEHRSESRLTSNPSRVGRLLIKLKDLRVQAENLSKNAAIRPAISQFDAILDDVKHFLHTIGETNSVTDLTNSMREPASQLYGLLKNGVDGNVLANSVTTALHRAKAWYTSVEKFIQRLRKDYPLYCDILGPFIAGVSQVMYGVSLMSSNLSTLFQHHLFRAQFTMSTNMQQCSGPDALLSFCEFPASSSLSCLDAAVSLMSPSVDACIQGLVKYLQDRETAAPTSAFLSYRVLQLSVLHLRNHSIQHGFLDGKLYRAVVSILEIFMNKWKIFKEEERQREDEEGSLFKFKNKTHGVSLSEDEENKLALNKAFPRFDDDFKDVMAPQDLNENISVPQDEDLSSSCVVKSDAELFMENIPNFSEVKMLHEETFCRLRPSQDFPLVEADCYRPNESIESLYLDAFNWGYETASVMNAIIPWLQADRNIPRPHLLQSSILKGHFQPESTVKQDMPYQKGLADKKPFDIYHDSKVQEVVRVKPVLEDFADRIHELLAEWPRHPALMQLLVVIQRILSFPVTSPVMKILTGLEVLLRKAQDWESNAAKHVSLRDHLDNVTQLIIQWRKMELKCWSTLLDVTTVNSAAKASQWWFHIYSSLVQSRTIEKAQEHREIEGFPDGSEIIEPLQRFIESSTLGEFASRLQMLFAFYKQMCYEETSTGGVKVSDVLWNLFSYYKQFFPSVEQSLLEMRKPIEKDLKDFVKIAKWNDSNFWAMKQAADKSHHALHKFVRRYEASLNEPVSKTLINVEKALSPPENKGNRINERKIVEADWFISSEALKAYCNRSLQFISTHDKWGLCLPSNQNRLTKLFKKMRQLSRQIISRQEFEPLVTSLDDFTGEVITTSRELQALDVSSQPKEKQTEMRKHIQQRKRKSLADLFKMLALLGVSYRKGLNLERQSTGKEAMLVAAVEEEAVTRSVELLSDRSPVGLRQLRESVTLANEDTSNRISSLPPQKDLEEHTIQVMDLLTNTAHVLQQMTILLKCCPNETTPIENWTPLPQAMLSSVAVSSADNPDIKEMIQTLENTVKKLHQVANEVRPYAAVSDHVLNNTSGNDRTATIASWLQNRTITDAFFKLKGTAELIDEMLPKFKSKCCSVNKGLGAPLVCLKDKILKKFNDFHSWSTAVSSQGETQTPWNVENIDDQGRATLNAFVSDVDALNTSLLLAVQRLAKISESSSKEGNEEAEKNRADQDGNENFQLQDGHLATRLHQNLLNDISSLNLDDVTKSISSLLSQVKYIADSSWSSSNMSVQLPLSGFCSHLLEGSIPLLHQYLNLSQNLLLNLLVAHRATSKLLSVLLTIFTDLGTRGFCVPPEIEEDEGNGSTEFEDIEGGGIGEGEGMKDVSDQIENEDQLEDAKQEGQDQDKKEDDSQQQIPDEENGIEMSENFEGALHDVEAEEEEDEENEEENGNEDDVDKQMGEVDGQDTEKLDEKMWGDSDDEEEKEEQEMKEDKGTGAEAEQQSQLVAKEDNEGSADESKEKTEGQRDADEELSEENINEAMQGDEGNLSDEGEDEQEGTGQQGKEEEPVDAEESTSLDLPDDLQLDDEGNEGTEDQPEEMETEEFEGDQIDTEETGDETAVPDDDQIDSGKDEQEGEDLGDEENMKRSEGDEKQDEGEDPKDEDAVYETDQEDWRTKTDTEPQENVQAVEDSGEGDGNGEQTDVLAGQSESVEGNEERGVGRAEALDDGHPGQSSQRSAQATADARQQSRQRKQMNRARSDRALGSMDETTHKRLKTVDETELEPGAEANETKSQDLFQHMRNDDPSSHDTQTLDSATADQAETQDKANFPEMHSDCEDEDEEADSETATTLLDDNEELPTPDKSQLSRLPPPIKLKMTVENKDGNEARDTEAGEEIMETNDDMGMTTERLRSTYHSSDMALAFQRLDISSLDPEKLRADLEYQLAEWSSMNQGTAEQQQLAQEAWRKYDLLTSTLSQDLCEQLRLVLEPSLATKLKGDYRSGKRLNMRKVIPYIASQFRKDKIWLRRTKPSKRQYQIMLAVDDSSSMNDNHSKQLAFESLAVISNALTRLEAGDLGVCSFGETVRLLHPFHEAFTDNSGARILQQFTFDQKKTRIAELLNTCTSLMVASYSRLQVSPRMRRETSQLLLIVSDGRGIFLEGMETVHKAVRLAREANIFMVFVILDNPANKDSVLDIKVPIFRPGKLPEIKSYMEQFPFPFYIILRDINALPVTLSDALRQWFELVSSLD</sequence>
<dbReference type="GO" id="GO:0030687">
    <property type="term" value="C:preribosome, large subunit precursor"/>
    <property type="evidence" value="ECO:0007669"/>
    <property type="project" value="TreeGrafter"/>
</dbReference>
<feature type="compositionally biased region" description="Polar residues" evidence="10">
    <location>
        <begin position="4582"/>
        <end position="4595"/>
    </location>
</feature>
<dbReference type="GO" id="GO:0000027">
    <property type="term" value="P:ribosomal large subunit assembly"/>
    <property type="evidence" value="ECO:0007669"/>
    <property type="project" value="InterPro"/>
</dbReference>
<dbReference type="Gene3D" id="3.40.50.300">
    <property type="entry name" value="P-loop containing nucleotide triphosphate hydrolases"/>
    <property type="match status" value="6"/>
</dbReference>
<dbReference type="FunFam" id="3.40.50.300:FF:000582">
    <property type="entry name" value="Midasin"/>
    <property type="match status" value="1"/>
</dbReference>
<keyword evidence="6 9" id="KW-0067">ATP-binding</keyword>
<feature type="compositionally biased region" description="Basic and acidic residues" evidence="10">
    <location>
        <begin position="4168"/>
        <end position="4183"/>
    </location>
</feature>
<dbReference type="FunFam" id="3.40.50.410:FF:000028">
    <property type="entry name" value="Midasin"/>
    <property type="match status" value="1"/>
</dbReference>
<reference evidence="13" key="1">
    <citation type="journal article" date="2017" name="bioRxiv">
        <title>Comparative analysis of the genomes of Stylophora pistillata and Acropora digitifera provides evidence for extensive differences between species of corals.</title>
        <authorList>
            <person name="Voolstra C.R."/>
            <person name="Li Y."/>
            <person name="Liew Y.J."/>
            <person name="Baumgarten S."/>
            <person name="Zoccola D."/>
            <person name="Flot J.-F."/>
            <person name="Tambutte S."/>
            <person name="Allemand D."/>
            <person name="Aranda M."/>
        </authorList>
    </citation>
    <scope>NUCLEOTIDE SEQUENCE [LARGE SCALE GENOMIC DNA]</scope>
</reference>
<keyword evidence="5 9" id="KW-0547">Nucleotide-binding</keyword>
<dbReference type="CDD" id="cd00009">
    <property type="entry name" value="AAA"/>
    <property type="match status" value="2"/>
</dbReference>
<feature type="region of interest" description="Disordered" evidence="10">
    <location>
        <begin position="4167"/>
        <end position="4646"/>
    </location>
</feature>
<dbReference type="SUPFAM" id="SSF52540">
    <property type="entry name" value="P-loop containing nucleoside triphosphate hydrolases"/>
    <property type="match status" value="6"/>
</dbReference>
<comment type="caution">
    <text evidence="12">The sequence shown here is derived from an EMBL/GenBank/DDBJ whole genome shotgun (WGS) entry which is preliminary data.</text>
</comment>
<accession>A0A2B4RHC7</accession>
<feature type="compositionally biased region" description="Polar residues" evidence="10">
    <location>
        <begin position="4505"/>
        <end position="4521"/>
    </location>
</feature>
<evidence type="ECO:0000256" key="2">
    <source>
        <dbReference type="ARBA" id="ARBA00004642"/>
    </source>
</evidence>
<dbReference type="InterPro" id="IPR048617">
    <property type="entry name" value="MDN1_AAA_lid_4"/>
</dbReference>
<keyword evidence="13" id="KW-1185">Reference proteome</keyword>
<dbReference type="InterPro" id="IPR040848">
    <property type="entry name" value="AAA_lid_7"/>
</dbReference>
<dbReference type="EMBL" id="LSMT01000564">
    <property type="protein sequence ID" value="PFX16223.1"/>
    <property type="molecule type" value="Genomic_DNA"/>
</dbReference>
<feature type="compositionally biased region" description="Acidic residues" evidence="10">
    <location>
        <begin position="4610"/>
        <end position="4619"/>
    </location>
</feature>
<dbReference type="SUPFAM" id="SSF53300">
    <property type="entry name" value="vWA-like"/>
    <property type="match status" value="1"/>
</dbReference>
<dbReference type="PANTHER" id="PTHR48103">
    <property type="entry name" value="MIDASIN-RELATED"/>
    <property type="match status" value="1"/>
</dbReference>
<dbReference type="CDD" id="cd01460">
    <property type="entry name" value="vWA_midasin"/>
    <property type="match status" value="1"/>
</dbReference>
<feature type="compositionally biased region" description="Acidic residues" evidence="10">
    <location>
        <begin position="4128"/>
        <end position="4144"/>
    </location>
</feature>
<proteinExistence type="inferred from homology"/>
<feature type="region of interest" description="Disordered" evidence="10">
    <location>
        <begin position="4126"/>
        <end position="4155"/>
    </location>
</feature>
<evidence type="ECO:0000313" key="13">
    <source>
        <dbReference type="Proteomes" id="UP000225706"/>
    </source>
</evidence>
<comment type="function">
    <text evidence="9">Nuclear chaperone required for maturation and nuclear export of pre-60S ribosome subunits.</text>
</comment>
<dbReference type="GO" id="GO:0000055">
    <property type="term" value="P:ribosomal large subunit export from nucleus"/>
    <property type="evidence" value="ECO:0007669"/>
    <property type="project" value="TreeGrafter"/>
</dbReference>
<dbReference type="GO" id="GO:0005524">
    <property type="term" value="F:ATP binding"/>
    <property type="evidence" value="ECO:0007669"/>
    <property type="project" value="UniProtKB-KW"/>
</dbReference>
<name>A0A2B4RHC7_STYPI</name>
<feature type="compositionally biased region" description="Acidic residues" evidence="10">
    <location>
        <begin position="4425"/>
        <end position="4444"/>
    </location>
</feature>
<feature type="compositionally biased region" description="Basic and acidic residues" evidence="10">
    <location>
        <begin position="3990"/>
        <end position="4005"/>
    </location>
</feature>
<evidence type="ECO:0000256" key="3">
    <source>
        <dbReference type="ARBA" id="ARBA00007188"/>
    </source>
</evidence>
<evidence type="ECO:0000256" key="6">
    <source>
        <dbReference type="ARBA" id="ARBA00022840"/>
    </source>
</evidence>
<dbReference type="Pfam" id="PF17865">
    <property type="entry name" value="AAA_lid_5"/>
    <property type="match status" value="1"/>
</dbReference>
<comment type="subcellular location">
    <subcellularLocation>
        <location evidence="1">Nucleus</location>
        <location evidence="1">Nucleolus</location>
    </subcellularLocation>
    <subcellularLocation>
        <location evidence="2">Nucleus</location>
        <location evidence="2">Nucleoplasm</location>
    </subcellularLocation>
</comment>
<protein>
    <recommendedName>
        <fullName evidence="4 9">Midasin</fullName>
    </recommendedName>
</protein>
<feature type="compositionally biased region" description="Basic and acidic residues" evidence="10">
    <location>
        <begin position="4542"/>
        <end position="4552"/>
    </location>
</feature>
<evidence type="ECO:0000256" key="7">
    <source>
        <dbReference type="ARBA" id="ARBA00023186"/>
    </source>
</evidence>
<feature type="compositionally biased region" description="Basic and acidic residues" evidence="10">
    <location>
        <begin position="4488"/>
        <end position="4503"/>
    </location>
</feature>
<dbReference type="PROSITE" id="PS50234">
    <property type="entry name" value="VWFA"/>
    <property type="match status" value="1"/>
</dbReference>
<keyword evidence="7 9" id="KW-0143">Chaperone</keyword>
<dbReference type="SMART" id="SM00382">
    <property type="entry name" value="AAA"/>
    <property type="match status" value="5"/>
</dbReference>
<feature type="compositionally biased region" description="Acidic residues" evidence="10">
    <location>
        <begin position="4320"/>
        <end position="4330"/>
    </location>
</feature>
<gene>
    <name evidence="12" type="primary">MDN1</name>
    <name evidence="12" type="ORF">AWC38_SpisGene19516</name>
</gene>
<dbReference type="GO" id="GO:0005654">
    <property type="term" value="C:nucleoplasm"/>
    <property type="evidence" value="ECO:0007669"/>
    <property type="project" value="UniProtKB-SubCell"/>
</dbReference>
<evidence type="ECO:0000313" key="12">
    <source>
        <dbReference type="EMBL" id="PFX16223.1"/>
    </source>
</evidence>
<dbReference type="InterPro" id="IPR002035">
    <property type="entry name" value="VWF_A"/>
</dbReference>
<dbReference type="PANTHER" id="PTHR48103:SF2">
    <property type="entry name" value="MIDASIN"/>
    <property type="match status" value="1"/>
</dbReference>
<comment type="similarity">
    <text evidence="3 9">Belongs to the midasin family.</text>
</comment>
<dbReference type="Pfam" id="PF07728">
    <property type="entry name" value="AAA_5"/>
    <property type="match status" value="6"/>
</dbReference>
<evidence type="ECO:0000256" key="10">
    <source>
        <dbReference type="SAM" id="MobiDB-lite"/>
    </source>
</evidence>
<dbReference type="GO" id="GO:0005730">
    <property type="term" value="C:nucleolus"/>
    <property type="evidence" value="ECO:0007669"/>
    <property type="project" value="UniProtKB-SubCell"/>
</dbReference>
<dbReference type="Pfam" id="PF17867">
    <property type="entry name" value="AAA_lid_7"/>
    <property type="match status" value="2"/>
</dbReference>
<keyword evidence="8 9" id="KW-0539">Nucleus</keyword>
<dbReference type="FunFam" id="3.40.50.300:FF:000142">
    <property type="entry name" value="Midasin"/>
    <property type="match status" value="1"/>
</dbReference>
<dbReference type="InterPro" id="IPR027417">
    <property type="entry name" value="P-loop_NTPase"/>
</dbReference>
<feature type="compositionally biased region" description="Acidic residues" evidence="10">
    <location>
        <begin position="4250"/>
        <end position="4262"/>
    </location>
</feature>
<dbReference type="FunFam" id="3.40.50.300:FF:000764">
    <property type="entry name" value="Midasin"/>
    <property type="match status" value="1"/>
</dbReference>
<dbReference type="Gene3D" id="3.40.50.410">
    <property type="entry name" value="von Willebrand factor, type A domain"/>
    <property type="match status" value="1"/>
</dbReference>
<dbReference type="InterPro" id="IPR012099">
    <property type="entry name" value="Midasin"/>
</dbReference>
<dbReference type="InterPro" id="IPR011704">
    <property type="entry name" value="ATPase_dyneun-rel_AAA"/>
</dbReference>
<feature type="compositionally biased region" description="Acidic residues" evidence="10">
    <location>
        <begin position="4340"/>
        <end position="4400"/>
    </location>
</feature>
<dbReference type="OrthoDB" id="422220at2759"/>
<dbReference type="Proteomes" id="UP000225706">
    <property type="component" value="Unassembled WGS sequence"/>
</dbReference>
<feature type="region of interest" description="Disordered" evidence="10">
    <location>
        <begin position="3989"/>
        <end position="4010"/>
    </location>
</feature>
<dbReference type="InterPro" id="IPR003593">
    <property type="entry name" value="AAA+_ATPase"/>
</dbReference>
<feature type="compositionally biased region" description="Acidic residues" evidence="10">
    <location>
        <begin position="4301"/>
        <end position="4310"/>
    </location>
</feature>
<dbReference type="Pfam" id="PF12775">
    <property type="entry name" value="AAA_7"/>
    <property type="match status" value="1"/>
</dbReference>
<dbReference type="PIRSF" id="PIRSF010340">
    <property type="entry name" value="Midasin"/>
    <property type="match status" value="1"/>
</dbReference>
<feature type="compositionally biased region" description="Basic and acidic residues" evidence="10">
    <location>
        <begin position="4280"/>
        <end position="4300"/>
    </location>
</feature>
<feature type="compositionally biased region" description="Basic and acidic residues" evidence="10">
    <location>
        <begin position="4563"/>
        <end position="4581"/>
    </location>
</feature>
<feature type="compositionally biased region" description="Acidic residues" evidence="10">
    <location>
        <begin position="4209"/>
        <end position="4228"/>
    </location>
</feature>
<evidence type="ECO:0000259" key="11">
    <source>
        <dbReference type="PROSITE" id="PS50234"/>
    </source>
</evidence>